<dbReference type="RefSeq" id="WP_046850209.1">
    <property type="nucleotide sequence ID" value="NZ_CP011451.1"/>
</dbReference>
<dbReference type="AlphaFoldDB" id="A0A0F7KCA3"/>
<evidence type="ECO:0000313" key="1">
    <source>
        <dbReference type="EMBL" id="AKH38150.1"/>
    </source>
</evidence>
<dbReference type="KEGG" id="nco:AAW31_10590"/>
<sequence>MPAGSNTGKLVAANTLVRAVQSLLRGLRVRVLMDSWYMRQYVISTMLNRGFDVIGQVRRDTRLYDVPAPRLESQRGRSRKYGEKLTPEQTEQFLGTTSRLPGAFMLFSNQPLWAMQWNQFH</sequence>
<reference evidence="1 2" key="2">
    <citation type="journal article" date="2016" name="Genome Announc.">
        <title>Genome Sequence of Nitrosomonas communis Strain Nm2, a Mesophilic Ammonia-Oxidizing Bacterium Isolated from Mediterranean Soil.</title>
        <authorList>
            <person name="Kozlowski J.A."/>
            <person name="Kits K.D."/>
            <person name="Stein L.Y."/>
        </authorList>
    </citation>
    <scope>NUCLEOTIDE SEQUENCE [LARGE SCALE GENOMIC DNA]</scope>
    <source>
        <strain evidence="1 2">Nm2</strain>
    </source>
</reference>
<proteinExistence type="predicted"/>
<evidence type="ECO:0000313" key="2">
    <source>
        <dbReference type="Proteomes" id="UP000034156"/>
    </source>
</evidence>
<organism evidence="1 2">
    <name type="scientific">Nitrosomonas communis</name>
    <dbReference type="NCBI Taxonomy" id="44574"/>
    <lineage>
        <taxon>Bacteria</taxon>
        <taxon>Pseudomonadati</taxon>
        <taxon>Pseudomonadota</taxon>
        <taxon>Betaproteobacteria</taxon>
        <taxon>Nitrosomonadales</taxon>
        <taxon>Nitrosomonadaceae</taxon>
        <taxon>Nitrosomonas</taxon>
    </lineage>
</organism>
<protein>
    <submittedName>
        <fullName evidence="1">Uncharacterized protein</fullName>
    </submittedName>
</protein>
<dbReference type="Proteomes" id="UP000034156">
    <property type="component" value="Chromosome"/>
</dbReference>
<gene>
    <name evidence="1" type="ORF">AAW31_10590</name>
</gene>
<dbReference type="OrthoDB" id="9182763at2"/>
<reference evidence="2" key="1">
    <citation type="submission" date="2015-05" db="EMBL/GenBank/DDBJ databases">
        <title>Draft genome of Nitrosomonas communis strain Nm2.</title>
        <authorList>
            <person name="Kozlowski J.A."/>
            <person name="Kits K.D."/>
            <person name="Stein L.Y."/>
        </authorList>
    </citation>
    <scope>NUCLEOTIDE SEQUENCE [LARGE SCALE GENOMIC DNA]</scope>
    <source>
        <strain evidence="2">Nm2</strain>
    </source>
</reference>
<dbReference type="PATRIC" id="fig|44574.3.peg.2582"/>
<accession>A0A0F7KCA3</accession>
<keyword evidence="2" id="KW-1185">Reference proteome</keyword>
<name>A0A0F7KCA3_9PROT</name>
<dbReference type="EMBL" id="CP011451">
    <property type="protein sequence ID" value="AKH38150.1"/>
    <property type="molecule type" value="Genomic_DNA"/>
</dbReference>